<dbReference type="PANTHER" id="PTHR12922">
    <property type="entry name" value="UBIQUINONE BIOSYNTHESIS PROTEIN"/>
    <property type="match status" value="1"/>
</dbReference>
<evidence type="ECO:0000313" key="2">
    <source>
        <dbReference type="Proteomes" id="UP001317963"/>
    </source>
</evidence>
<evidence type="ECO:0000313" key="1">
    <source>
        <dbReference type="EMBL" id="UZP73572.1"/>
    </source>
</evidence>
<organism evidence="1 2">
    <name type="scientific">Candidatus Paraluminiphilus aquimaris</name>
    <dbReference type="NCBI Taxonomy" id="2518994"/>
    <lineage>
        <taxon>Bacteria</taxon>
        <taxon>Pseudomonadati</taxon>
        <taxon>Pseudomonadota</taxon>
        <taxon>Gammaproteobacteria</taxon>
        <taxon>Cellvibrionales</taxon>
        <taxon>Halieaceae</taxon>
        <taxon>Candidatus Paraluminiphilus</taxon>
    </lineage>
</organism>
<sequence>MLNSLRQWYEQNRIKPIQAGLAISRLLRDPDDTSQVFKVLEALRGDSLSRALSRMSSDERGQRLLEEQPNIVKVLNDRDMLASLPEGSIGRAYYDFVHAEGLSADGLIASSHEAPRFEKIGQNLRWLGDRLRDIHDLQHVMTGYGRDTLGELCLLSFMTSQVPSRGIDFIIFMGRTKGQKEQPELNLKELIGEGRQIGEAADWMLFTCWEDRLHEPLDKVREELGFIPPAKYRAALEALEGSQMIRTQAAA</sequence>
<reference evidence="1 2" key="1">
    <citation type="submission" date="2019-02" db="EMBL/GenBank/DDBJ databases">
        <title>Halieaceae_genomes.</title>
        <authorList>
            <person name="Li S.-H."/>
        </authorList>
    </citation>
    <scope>NUCLEOTIDE SEQUENCE [LARGE SCALE GENOMIC DNA]</scope>
    <source>
        <strain evidence="1 2">JH123</strain>
    </source>
</reference>
<protein>
    <recommendedName>
        <fullName evidence="3">Ubiquinone biosynthesis protein</fullName>
    </recommendedName>
</protein>
<evidence type="ECO:0008006" key="3">
    <source>
        <dbReference type="Google" id="ProtNLM"/>
    </source>
</evidence>
<dbReference type="Proteomes" id="UP001317963">
    <property type="component" value="Chromosome"/>
</dbReference>
<dbReference type="PANTHER" id="PTHR12922:SF7">
    <property type="entry name" value="UBIQUINONE BIOSYNTHESIS PROTEIN COQ4 HOMOLOG, MITOCHONDRIAL"/>
    <property type="match status" value="1"/>
</dbReference>
<dbReference type="EMBL" id="CP036501">
    <property type="protein sequence ID" value="UZP73572.1"/>
    <property type="molecule type" value="Genomic_DNA"/>
</dbReference>
<dbReference type="RefSeq" id="WP_279242369.1">
    <property type="nucleotide sequence ID" value="NZ_CP036501.1"/>
</dbReference>
<name>A0ABY6Q2Z5_9GAMM</name>
<proteinExistence type="predicted"/>
<gene>
    <name evidence="1" type="ORF">E0F26_01970</name>
</gene>
<dbReference type="InterPro" id="IPR007715">
    <property type="entry name" value="Coq4"/>
</dbReference>
<dbReference type="Pfam" id="PF05019">
    <property type="entry name" value="Coq4"/>
    <property type="match status" value="1"/>
</dbReference>
<accession>A0ABY6Q2Z5</accession>
<keyword evidence="2" id="KW-1185">Reference proteome</keyword>